<protein>
    <submittedName>
        <fullName evidence="1">Uncharacterized protein</fullName>
    </submittedName>
</protein>
<organism evidence="1 2">
    <name type="scientific">Thelephora ganbajun</name>
    <name type="common">Ganba fungus</name>
    <dbReference type="NCBI Taxonomy" id="370292"/>
    <lineage>
        <taxon>Eukaryota</taxon>
        <taxon>Fungi</taxon>
        <taxon>Dikarya</taxon>
        <taxon>Basidiomycota</taxon>
        <taxon>Agaricomycotina</taxon>
        <taxon>Agaricomycetes</taxon>
        <taxon>Thelephorales</taxon>
        <taxon>Thelephoraceae</taxon>
        <taxon>Thelephora</taxon>
    </lineage>
</organism>
<name>A0ACB6ZWT7_THEGA</name>
<comment type="caution">
    <text evidence="1">The sequence shown here is derived from an EMBL/GenBank/DDBJ whole genome shotgun (WGS) entry which is preliminary data.</text>
</comment>
<reference evidence="1" key="2">
    <citation type="journal article" date="2020" name="Nat. Commun.">
        <title>Large-scale genome sequencing of mycorrhizal fungi provides insights into the early evolution of symbiotic traits.</title>
        <authorList>
            <person name="Miyauchi S."/>
            <person name="Kiss E."/>
            <person name="Kuo A."/>
            <person name="Drula E."/>
            <person name="Kohler A."/>
            <person name="Sanchez-Garcia M."/>
            <person name="Morin E."/>
            <person name="Andreopoulos B."/>
            <person name="Barry K.W."/>
            <person name="Bonito G."/>
            <person name="Buee M."/>
            <person name="Carver A."/>
            <person name="Chen C."/>
            <person name="Cichocki N."/>
            <person name="Clum A."/>
            <person name="Culley D."/>
            <person name="Crous P.W."/>
            <person name="Fauchery L."/>
            <person name="Girlanda M."/>
            <person name="Hayes R.D."/>
            <person name="Keri Z."/>
            <person name="LaButti K."/>
            <person name="Lipzen A."/>
            <person name="Lombard V."/>
            <person name="Magnuson J."/>
            <person name="Maillard F."/>
            <person name="Murat C."/>
            <person name="Nolan M."/>
            <person name="Ohm R.A."/>
            <person name="Pangilinan J."/>
            <person name="Pereira M.F."/>
            <person name="Perotto S."/>
            <person name="Peter M."/>
            <person name="Pfister S."/>
            <person name="Riley R."/>
            <person name="Sitrit Y."/>
            <person name="Stielow J.B."/>
            <person name="Szollosi G."/>
            <person name="Zifcakova L."/>
            <person name="Stursova M."/>
            <person name="Spatafora J.W."/>
            <person name="Tedersoo L."/>
            <person name="Vaario L.M."/>
            <person name="Yamada A."/>
            <person name="Yan M."/>
            <person name="Wang P."/>
            <person name="Xu J."/>
            <person name="Bruns T."/>
            <person name="Baldrian P."/>
            <person name="Vilgalys R."/>
            <person name="Dunand C."/>
            <person name="Henrissat B."/>
            <person name="Grigoriev I.V."/>
            <person name="Hibbett D."/>
            <person name="Nagy L.G."/>
            <person name="Martin F.M."/>
        </authorList>
    </citation>
    <scope>NUCLEOTIDE SEQUENCE</scope>
    <source>
        <strain evidence="1">P2</strain>
    </source>
</reference>
<reference evidence="1" key="1">
    <citation type="submission" date="2019-10" db="EMBL/GenBank/DDBJ databases">
        <authorList>
            <consortium name="DOE Joint Genome Institute"/>
            <person name="Kuo A."/>
            <person name="Miyauchi S."/>
            <person name="Kiss E."/>
            <person name="Drula E."/>
            <person name="Kohler A."/>
            <person name="Sanchez-Garcia M."/>
            <person name="Andreopoulos B."/>
            <person name="Barry K.W."/>
            <person name="Bonito G."/>
            <person name="Buee M."/>
            <person name="Carver A."/>
            <person name="Chen C."/>
            <person name="Cichocki N."/>
            <person name="Clum A."/>
            <person name="Culley D."/>
            <person name="Crous P.W."/>
            <person name="Fauchery L."/>
            <person name="Girlanda M."/>
            <person name="Hayes R."/>
            <person name="Keri Z."/>
            <person name="Labutti K."/>
            <person name="Lipzen A."/>
            <person name="Lombard V."/>
            <person name="Magnuson J."/>
            <person name="Maillard F."/>
            <person name="Morin E."/>
            <person name="Murat C."/>
            <person name="Nolan M."/>
            <person name="Ohm R."/>
            <person name="Pangilinan J."/>
            <person name="Pereira M."/>
            <person name="Perotto S."/>
            <person name="Peter M."/>
            <person name="Riley R."/>
            <person name="Sitrit Y."/>
            <person name="Stielow B."/>
            <person name="Szollosi G."/>
            <person name="Zifcakova L."/>
            <person name="Stursova M."/>
            <person name="Spatafora J.W."/>
            <person name="Tedersoo L."/>
            <person name="Vaario L.-M."/>
            <person name="Yamada A."/>
            <person name="Yan M."/>
            <person name="Wang P."/>
            <person name="Xu J."/>
            <person name="Bruns T."/>
            <person name="Baldrian P."/>
            <person name="Vilgalys R."/>
            <person name="Henrissat B."/>
            <person name="Grigoriev I.V."/>
            <person name="Hibbett D."/>
            <person name="Nagy L.G."/>
            <person name="Martin F.M."/>
        </authorList>
    </citation>
    <scope>NUCLEOTIDE SEQUENCE</scope>
    <source>
        <strain evidence="1">P2</strain>
    </source>
</reference>
<accession>A0ACB6ZWT7</accession>
<evidence type="ECO:0000313" key="2">
    <source>
        <dbReference type="Proteomes" id="UP000886501"/>
    </source>
</evidence>
<dbReference type="EMBL" id="MU117962">
    <property type="protein sequence ID" value="KAF9653906.1"/>
    <property type="molecule type" value="Genomic_DNA"/>
</dbReference>
<proteinExistence type="predicted"/>
<gene>
    <name evidence="1" type="ORF">BDM02DRAFT_1113882</name>
</gene>
<dbReference type="Proteomes" id="UP000886501">
    <property type="component" value="Unassembled WGS sequence"/>
</dbReference>
<sequence>MPRISPLQTSNCSPLSGRTDRAGCGFLCSVELFVTIQQTSKYWACEAHFRNTHSSRILLSLIIKPSIDLPCRFSCQLVLCLGLSSHHLSKGKLPLSVCLSRLQLPGMINVADTSSGRDAMSRRYGRIMGGGSCSTLSCICRRPPMVWLEKMRSL</sequence>
<evidence type="ECO:0000313" key="1">
    <source>
        <dbReference type="EMBL" id="KAF9653906.1"/>
    </source>
</evidence>
<keyword evidence="2" id="KW-1185">Reference proteome</keyword>